<name>K9U3Q8_CHRTP</name>
<dbReference type="KEGG" id="cthe:Chro_3400"/>
<keyword evidence="2" id="KW-1185">Reference proteome</keyword>
<dbReference type="InParanoid" id="K9U3Q8"/>
<protein>
    <submittedName>
        <fullName evidence="1">Uncharacterized protein</fullName>
    </submittedName>
</protein>
<accession>K9U3Q8</accession>
<organism evidence="1 2">
    <name type="scientific">Chroococcidiopsis thermalis (strain PCC 7203)</name>
    <dbReference type="NCBI Taxonomy" id="251229"/>
    <lineage>
        <taxon>Bacteria</taxon>
        <taxon>Bacillati</taxon>
        <taxon>Cyanobacteriota</taxon>
        <taxon>Cyanophyceae</taxon>
        <taxon>Chroococcidiopsidales</taxon>
        <taxon>Chroococcidiopsidaceae</taxon>
        <taxon>Chroococcidiopsis</taxon>
    </lineage>
</organism>
<evidence type="ECO:0000313" key="1">
    <source>
        <dbReference type="EMBL" id="AFY88859.1"/>
    </source>
</evidence>
<dbReference type="AlphaFoldDB" id="K9U3Q8"/>
<proteinExistence type="predicted"/>
<dbReference type="EMBL" id="CP003597">
    <property type="protein sequence ID" value="AFY88859.1"/>
    <property type="molecule type" value="Genomic_DNA"/>
</dbReference>
<evidence type="ECO:0000313" key="2">
    <source>
        <dbReference type="Proteomes" id="UP000010384"/>
    </source>
</evidence>
<gene>
    <name evidence="1" type="ORF">Chro_3400</name>
</gene>
<dbReference type="HOGENOM" id="CLU_3166186_0_0_3"/>
<dbReference type="Proteomes" id="UP000010384">
    <property type="component" value="Chromosome"/>
</dbReference>
<reference evidence="1 2" key="1">
    <citation type="submission" date="2012-06" db="EMBL/GenBank/DDBJ databases">
        <title>Finished chromosome of genome of Chroococcidiopsis thermalis PCC 7203.</title>
        <authorList>
            <consortium name="US DOE Joint Genome Institute"/>
            <person name="Gugger M."/>
            <person name="Coursin T."/>
            <person name="Rippka R."/>
            <person name="Tandeau De Marsac N."/>
            <person name="Huntemann M."/>
            <person name="Wei C.-L."/>
            <person name="Han J."/>
            <person name="Detter J.C."/>
            <person name="Han C."/>
            <person name="Tapia R."/>
            <person name="Davenport K."/>
            <person name="Daligault H."/>
            <person name="Erkkila T."/>
            <person name="Gu W."/>
            <person name="Munk A.C.C."/>
            <person name="Teshima H."/>
            <person name="Xu Y."/>
            <person name="Chain P."/>
            <person name="Chen A."/>
            <person name="Krypides N."/>
            <person name="Mavromatis K."/>
            <person name="Markowitz V."/>
            <person name="Szeto E."/>
            <person name="Ivanova N."/>
            <person name="Mikhailova N."/>
            <person name="Ovchinnikova G."/>
            <person name="Pagani I."/>
            <person name="Pati A."/>
            <person name="Goodwin L."/>
            <person name="Peters L."/>
            <person name="Pitluck S."/>
            <person name="Woyke T."/>
            <person name="Kerfeld C."/>
        </authorList>
    </citation>
    <scope>NUCLEOTIDE SEQUENCE [LARGE SCALE GENOMIC DNA]</scope>
    <source>
        <strain evidence="1 2">PCC 7203</strain>
    </source>
</reference>
<sequence>MRSIANWLNNIKLCKNALKTNEFICSNSFQLSEMKIELYNLIVSVKT</sequence>